<evidence type="ECO:0000313" key="2">
    <source>
        <dbReference type="Proteomes" id="UP000298663"/>
    </source>
</evidence>
<accession>A0A4U5N2R4</accession>
<evidence type="ECO:0000313" key="1">
    <source>
        <dbReference type="EMBL" id="TKR76412.1"/>
    </source>
</evidence>
<dbReference type="Proteomes" id="UP000298663">
    <property type="component" value="Unassembled WGS sequence"/>
</dbReference>
<reference evidence="1 2" key="1">
    <citation type="journal article" date="2015" name="Genome Biol.">
        <title>Comparative genomics of Steinernema reveals deeply conserved gene regulatory networks.</title>
        <authorList>
            <person name="Dillman A.R."/>
            <person name="Macchietto M."/>
            <person name="Porter C.F."/>
            <person name="Rogers A."/>
            <person name="Williams B."/>
            <person name="Antoshechkin I."/>
            <person name="Lee M.M."/>
            <person name="Goodwin Z."/>
            <person name="Lu X."/>
            <person name="Lewis E.E."/>
            <person name="Goodrich-Blair H."/>
            <person name="Stock S.P."/>
            <person name="Adams B.J."/>
            <person name="Sternberg P.W."/>
            <person name="Mortazavi A."/>
        </authorList>
    </citation>
    <scope>NUCLEOTIDE SEQUENCE [LARGE SCALE GENOMIC DNA]</scope>
    <source>
        <strain evidence="1 2">ALL</strain>
    </source>
</reference>
<proteinExistence type="predicted"/>
<dbReference type="EMBL" id="AZBU02000005">
    <property type="protein sequence ID" value="TKR76412.1"/>
    <property type="molecule type" value="Genomic_DNA"/>
</dbReference>
<sequence length="82" mass="9432">MSSSCVCFCVSEWTFFRKELLFIKAAISFYRSNYTQLAGSVGQAQALQWSENDIQCTMKTLSMILKSFKRTNFFVSQFLASE</sequence>
<keyword evidence="2" id="KW-1185">Reference proteome</keyword>
<dbReference type="AlphaFoldDB" id="A0A4U5N2R4"/>
<organism evidence="1 2">
    <name type="scientific">Steinernema carpocapsae</name>
    <name type="common">Entomopathogenic nematode</name>
    <dbReference type="NCBI Taxonomy" id="34508"/>
    <lineage>
        <taxon>Eukaryota</taxon>
        <taxon>Metazoa</taxon>
        <taxon>Ecdysozoa</taxon>
        <taxon>Nematoda</taxon>
        <taxon>Chromadorea</taxon>
        <taxon>Rhabditida</taxon>
        <taxon>Tylenchina</taxon>
        <taxon>Panagrolaimomorpha</taxon>
        <taxon>Strongyloidoidea</taxon>
        <taxon>Steinernematidae</taxon>
        <taxon>Steinernema</taxon>
    </lineage>
</organism>
<protein>
    <submittedName>
        <fullName evidence="1">Uncharacterized protein</fullName>
    </submittedName>
</protein>
<reference evidence="1 2" key="2">
    <citation type="journal article" date="2019" name="G3 (Bethesda)">
        <title>Hybrid Assembly of the Genome of the Entomopathogenic Nematode Steinernema carpocapsae Identifies the X-Chromosome.</title>
        <authorList>
            <person name="Serra L."/>
            <person name="Macchietto M."/>
            <person name="Macias-Munoz A."/>
            <person name="McGill C.J."/>
            <person name="Rodriguez I.M."/>
            <person name="Rodriguez B."/>
            <person name="Murad R."/>
            <person name="Mortazavi A."/>
        </authorList>
    </citation>
    <scope>NUCLEOTIDE SEQUENCE [LARGE SCALE GENOMIC DNA]</scope>
    <source>
        <strain evidence="1 2">ALL</strain>
    </source>
</reference>
<gene>
    <name evidence="1" type="ORF">L596_017553</name>
</gene>
<comment type="caution">
    <text evidence="1">The sequence shown here is derived from an EMBL/GenBank/DDBJ whole genome shotgun (WGS) entry which is preliminary data.</text>
</comment>
<name>A0A4U5N2R4_STECR</name>